<dbReference type="AlphaFoldDB" id="F0S7Q9"/>
<keyword evidence="4" id="KW-1185">Reference proteome</keyword>
<evidence type="ECO:0000313" key="3">
    <source>
        <dbReference type="EMBL" id="ADY53314.1"/>
    </source>
</evidence>
<keyword evidence="2" id="KW-0472">Membrane</keyword>
<dbReference type="STRING" id="762903.Pedsa_2773"/>
<keyword evidence="1" id="KW-0175">Coiled coil</keyword>
<feature type="transmembrane region" description="Helical" evidence="2">
    <location>
        <begin position="201"/>
        <end position="219"/>
    </location>
</feature>
<dbReference type="Proteomes" id="UP000000310">
    <property type="component" value="Chromosome"/>
</dbReference>
<feature type="transmembrane region" description="Helical" evidence="2">
    <location>
        <begin position="58"/>
        <end position="83"/>
    </location>
</feature>
<feature type="transmembrane region" description="Helical" evidence="2">
    <location>
        <begin position="179"/>
        <end position="195"/>
    </location>
</feature>
<dbReference type="HOGENOM" id="CLU_942911_0_0_10"/>
<feature type="coiled-coil region" evidence="1">
    <location>
        <begin position="246"/>
        <end position="273"/>
    </location>
</feature>
<evidence type="ECO:0000256" key="2">
    <source>
        <dbReference type="SAM" id="Phobius"/>
    </source>
</evidence>
<evidence type="ECO:0000313" key="4">
    <source>
        <dbReference type="Proteomes" id="UP000000310"/>
    </source>
</evidence>
<proteinExistence type="predicted"/>
<feature type="transmembrane region" description="Helical" evidence="2">
    <location>
        <begin position="135"/>
        <end position="158"/>
    </location>
</feature>
<dbReference type="RefSeq" id="WP_013633799.1">
    <property type="nucleotide sequence ID" value="NC_015177.1"/>
</dbReference>
<keyword evidence="2" id="KW-0812">Transmembrane</keyword>
<gene>
    <name evidence="3" type="ordered locus">Pedsa_2773</name>
</gene>
<feature type="transmembrane region" description="Helical" evidence="2">
    <location>
        <begin position="95"/>
        <end position="115"/>
    </location>
</feature>
<dbReference type="KEGG" id="psn:Pedsa_2773"/>
<organism evidence="3 4">
    <name type="scientific">Pseudopedobacter saltans (strain ATCC 51119 / DSM 12145 / JCM 21818 / CCUG 39354 / LMG 10337 / NBRC 100064 / NCIMB 13643)</name>
    <name type="common">Pedobacter saltans</name>
    <dbReference type="NCBI Taxonomy" id="762903"/>
    <lineage>
        <taxon>Bacteria</taxon>
        <taxon>Pseudomonadati</taxon>
        <taxon>Bacteroidota</taxon>
        <taxon>Sphingobacteriia</taxon>
        <taxon>Sphingobacteriales</taxon>
        <taxon>Sphingobacteriaceae</taxon>
        <taxon>Pseudopedobacter</taxon>
    </lineage>
</organism>
<name>F0S7Q9_PSESL</name>
<reference evidence="4" key="2">
    <citation type="submission" date="2011-02" db="EMBL/GenBank/DDBJ databases">
        <title>The complete genome of Pedobacter saltans DSM 12145.</title>
        <authorList>
            <consortium name="US DOE Joint Genome Institute (JGI-PGF)"/>
            <person name="Lucas S."/>
            <person name="Copeland A."/>
            <person name="Lapidus A."/>
            <person name="Bruce D."/>
            <person name="Goodwin L."/>
            <person name="Pitluck S."/>
            <person name="Kyrpides N."/>
            <person name="Mavromatis K."/>
            <person name="Pagani I."/>
            <person name="Ivanova N."/>
            <person name="Ovchinnikova G."/>
            <person name="Lu M."/>
            <person name="Detter J.C."/>
            <person name="Han C."/>
            <person name="Land M."/>
            <person name="Hauser L."/>
            <person name="Markowitz V."/>
            <person name="Cheng J.-F."/>
            <person name="Hugenholtz P."/>
            <person name="Woyke T."/>
            <person name="Wu D."/>
            <person name="Tindall B."/>
            <person name="Pomrenke H.G."/>
            <person name="Brambilla E."/>
            <person name="Klenk H.-P."/>
            <person name="Eisen J.A."/>
        </authorList>
    </citation>
    <scope>NUCLEOTIDE SEQUENCE [LARGE SCALE GENOMIC DNA]</scope>
    <source>
        <strain evidence="4">ATCC 51119 / DSM 12145 / JCM 21818 / LMG 10337 / NBRC 100064 / NCIMB 13643</strain>
    </source>
</reference>
<sequence length="295" mass="34917">MSLYQIVSWMSFLHLFVLAVLVLFKAKKHPAFRFFAFFLFSFSYVHINHILVLHNKAAAMWMVNEIVFLAIFLLGPAFLQFVAEMLGEKINWQKYLYLHLIPFLFFLFYYSSFLFNNKNTLEKFYAEALHRQPLSNTILTSLAALQKGVYVYWSLLLLRRHFKKTRDHSLKWLFNATRGLLLLCFVIAPLMIVMADRKTDVLFIAMPVTTSILYLYFSFKILTHETQVEEKALEKVEQVIVADNLSRSFEGELEELLNIFEKEERKKISLNTELKQKIYDVKKSFRQLLNVLNDH</sequence>
<protein>
    <recommendedName>
        <fullName evidence="5">Histidine kinase N-terminal 7TM region domain-containing protein</fullName>
    </recommendedName>
</protein>
<feature type="transmembrane region" description="Helical" evidence="2">
    <location>
        <begin position="31"/>
        <end position="52"/>
    </location>
</feature>
<feature type="transmembrane region" description="Helical" evidence="2">
    <location>
        <begin position="6"/>
        <end position="24"/>
    </location>
</feature>
<keyword evidence="2" id="KW-1133">Transmembrane helix</keyword>
<dbReference type="EMBL" id="CP002545">
    <property type="protein sequence ID" value="ADY53314.1"/>
    <property type="molecule type" value="Genomic_DNA"/>
</dbReference>
<reference evidence="3 4" key="1">
    <citation type="journal article" date="2011" name="Stand. Genomic Sci.">
        <title>Complete genome sequence of the gliding, heparinolytic Pedobacter saltans type strain (113).</title>
        <authorList>
            <person name="Liolios K."/>
            <person name="Sikorski J."/>
            <person name="Lu M."/>
            <person name="Nolan M."/>
            <person name="Lapidus A."/>
            <person name="Lucas S."/>
            <person name="Hammon N."/>
            <person name="Deshpande S."/>
            <person name="Cheng J.F."/>
            <person name="Tapia R."/>
            <person name="Han C."/>
            <person name="Goodwin L."/>
            <person name="Pitluck S."/>
            <person name="Huntemann M."/>
            <person name="Ivanova N."/>
            <person name="Pagani I."/>
            <person name="Mavromatis K."/>
            <person name="Ovchinikova G."/>
            <person name="Pati A."/>
            <person name="Chen A."/>
            <person name="Palaniappan K."/>
            <person name="Land M."/>
            <person name="Hauser L."/>
            <person name="Brambilla E.M."/>
            <person name="Kotsyurbenko O."/>
            <person name="Rohde M."/>
            <person name="Tindall B.J."/>
            <person name="Abt B."/>
            <person name="Goker M."/>
            <person name="Detter J.C."/>
            <person name="Woyke T."/>
            <person name="Bristow J."/>
            <person name="Eisen J.A."/>
            <person name="Markowitz V."/>
            <person name="Hugenholtz P."/>
            <person name="Klenk H.P."/>
            <person name="Kyrpides N.C."/>
        </authorList>
    </citation>
    <scope>NUCLEOTIDE SEQUENCE [LARGE SCALE GENOMIC DNA]</scope>
    <source>
        <strain evidence="4">ATCC 51119 / DSM 12145 / JCM 21818 / LMG 10337 / NBRC 100064 / NCIMB 13643</strain>
    </source>
</reference>
<accession>F0S7Q9</accession>
<evidence type="ECO:0000256" key="1">
    <source>
        <dbReference type="SAM" id="Coils"/>
    </source>
</evidence>
<evidence type="ECO:0008006" key="5">
    <source>
        <dbReference type="Google" id="ProtNLM"/>
    </source>
</evidence>